<comment type="similarity">
    <text evidence="3">Belongs to the N(4)/N(6)-methyltransferase family.</text>
</comment>
<evidence type="ECO:0000256" key="2">
    <source>
        <dbReference type="ARBA" id="ARBA00022679"/>
    </source>
</evidence>
<dbReference type="Gene3D" id="3.40.50.150">
    <property type="entry name" value="Vaccinia Virus protein VP39"/>
    <property type="match status" value="2"/>
</dbReference>
<dbReference type="EMBL" id="FUXC01000011">
    <property type="protein sequence ID" value="SJZ96205.1"/>
    <property type="molecule type" value="Genomic_DNA"/>
</dbReference>
<reference evidence="5 6" key="1">
    <citation type="submission" date="2017-02" db="EMBL/GenBank/DDBJ databases">
        <authorList>
            <person name="Peterson S.W."/>
        </authorList>
    </citation>
    <scope>NUCLEOTIDE SEQUENCE [LARGE SCALE GENOMIC DNA]</scope>
    <source>
        <strain evidence="5 6">ATCC BAA-909</strain>
    </source>
</reference>
<feature type="domain" description="DNA methylase N-4/N-6" evidence="4">
    <location>
        <begin position="8"/>
        <end position="92"/>
    </location>
</feature>
<evidence type="ECO:0000256" key="1">
    <source>
        <dbReference type="ARBA" id="ARBA00022603"/>
    </source>
</evidence>
<dbReference type="SUPFAM" id="SSF53335">
    <property type="entry name" value="S-adenosyl-L-methionine-dependent methyltransferases"/>
    <property type="match status" value="2"/>
</dbReference>
<gene>
    <name evidence="5" type="ORF">SAMN02745152_01757</name>
</gene>
<dbReference type="Pfam" id="PF01555">
    <property type="entry name" value="N6_N4_Mtase"/>
    <property type="match status" value="1"/>
</dbReference>
<dbReference type="GO" id="GO:0032259">
    <property type="term" value="P:methylation"/>
    <property type="evidence" value="ECO:0007669"/>
    <property type="project" value="UniProtKB-KW"/>
</dbReference>
<dbReference type="GO" id="GO:0008170">
    <property type="term" value="F:N-methyltransferase activity"/>
    <property type="evidence" value="ECO:0007669"/>
    <property type="project" value="InterPro"/>
</dbReference>
<dbReference type="EC" id="2.1.1.-" evidence="3"/>
<keyword evidence="2" id="KW-0808">Transferase</keyword>
<dbReference type="STRING" id="225004.SAMN02745152_01757"/>
<organism evidence="5 6">
    <name type="scientific">Treponema berlinense</name>
    <dbReference type="NCBI Taxonomy" id="225004"/>
    <lineage>
        <taxon>Bacteria</taxon>
        <taxon>Pseudomonadati</taxon>
        <taxon>Spirochaetota</taxon>
        <taxon>Spirochaetia</taxon>
        <taxon>Spirochaetales</taxon>
        <taxon>Treponemataceae</taxon>
        <taxon>Treponema</taxon>
    </lineage>
</organism>
<dbReference type="GeneID" id="303367985"/>
<proteinExistence type="inferred from homology"/>
<dbReference type="RefSeq" id="WP_078931488.1">
    <property type="nucleotide sequence ID" value="NZ_FUXC01000011.1"/>
</dbReference>
<dbReference type="InterPro" id="IPR002941">
    <property type="entry name" value="DNA_methylase_N4/N6"/>
</dbReference>
<sequence>MINDETDWKTSDINVDSLWLIQKRDSSGKHENNYHGNFVPQIPYQLIKRYTHKNDTVLELFTGSGTTLFECENLERNYIGFDINQSMIDLIYQKMTDTQNIHFAINNCDVCDTLKMNECMSQSFEWCENESKFVDFIIAHPPYMDIVKFTDKKEDLSAIADLQLFLEKFTLAIKNGLNFLKKNKYFAVVIGDVYKKSEVIPLGFYVMDAIKKNFKTKLKGIIVKNIEGNRGKIGAQGIWRYRAMQSDYYLFKHEYIFVFKKEF</sequence>
<dbReference type="OrthoDB" id="9773571at2"/>
<evidence type="ECO:0000256" key="3">
    <source>
        <dbReference type="RuleBase" id="RU362026"/>
    </source>
</evidence>
<name>A0A1T4PXH8_9SPIR</name>
<evidence type="ECO:0000313" key="6">
    <source>
        <dbReference type="Proteomes" id="UP000190395"/>
    </source>
</evidence>
<dbReference type="Proteomes" id="UP000190395">
    <property type="component" value="Unassembled WGS sequence"/>
</dbReference>
<protein>
    <recommendedName>
        <fullName evidence="3">Methyltransferase</fullName>
        <ecNumber evidence="3">2.1.1.-</ecNumber>
    </recommendedName>
</protein>
<dbReference type="GO" id="GO:0003677">
    <property type="term" value="F:DNA binding"/>
    <property type="evidence" value="ECO:0007669"/>
    <property type="project" value="InterPro"/>
</dbReference>
<keyword evidence="1 5" id="KW-0489">Methyltransferase</keyword>
<keyword evidence="6" id="KW-1185">Reference proteome</keyword>
<evidence type="ECO:0000259" key="4">
    <source>
        <dbReference type="Pfam" id="PF01555"/>
    </source>
</evidence>
<dbReference type="PRINTS" id="PR00508">
    <property type="entry name" value="S21N4MTFRASE"/>
</dbReference>
<dbReference type="AlphaFoldDB" id="A0A1T4PXH8"/>
<evidence type="ECO:0000313" key="5">
    <source>
        <dbReference type="EMBL" id="SJZ96205.1"/>
    </source>
</evidence>
<accession>A0A1T4PXH8</accession>
<dbReference type="InterPro" id="IPR001091">
    <property type="entry name" value="RM_Methyltransferase"/>
</dbReference>
<dbReference type="CDD" id="cd02440">
    <property type="entry name" value="AdoMet_MTases"/>
    <property type="match status" value="1"/>
</dbReference>
<dbReference type="InterPro" id="IPR029063">
    <property type="entry name" value="SAM-dependent_MTases_sf"/>
</dbReference>